<sequence length="549" mass="60286">MLIASSVLNSLLLLTLMSWQHLSVSVEHVTHSPESTWCTPRPTATPRGADDDGHAPPPSPAMVLPAAASPQLGLSAPAVAENFYSASEPRLKRIWRHPPHNSYKEQHDARWTFLSERQLARGLVNPGDPQRLRCLAEKLLAGHLTRLSVLGGSVSFGTTFTTGRSRALYHWKVYQYLNASFPLAAHEHFQGAVPASGPSYMEHCVAWHLPPNGADLILLEYAVNFDAMPDDAQSFERLLRRLLRLPSQPAIVIVNTMEIVPYPSPQDLAFNWRGHGATVGAEDAINDLAAYYGVPCVSLRGALFRELKANASAFPIKQVFHDRHHPSAYADADEAPVGTCLKDEQLRDRLQLSTSVGFAYTIEGTDAKMKPGIVGRKPGDVARFCLDALSCDVARFCLDVSRLPRGEPFVLILGHLISYEHMGIARVTCVDDCACEPVEIDGHVPGGRFSVFKAMMITATRRAERTGSATHSAVTSAADCGCTVEVRILEKTMSGEHKFKVLSLMTALKDRSLRYGHQAGFNNRPTEARFAHKYTAPRKWGSHASTITK</sequence>
<comment type="caution">
    <text evidence="3">The sequence shown here is derived from an EMBL/GenBank/DDBJ whole genome shotgun (WGS) entry which is preliminary data.</text>
</comment>
<evidence type="ECO:0000256" key="2">
    <source>
        <dbReference type="SAM" id="SignalP"/>
    </source>
</evidence>
<feature type="signal peptide" evidence="2">
    <location>
        <begin position="1"/>
        <end position="25"/>
    </location>
</feature>
<dbReference type="OrthoDB" id="532422at2759"/>
<evidence type="ECO:0000313" key="3">
    <source>
        <dbReference type="EMBL" id="KOO34159.1"/>
    </source>
</evidence>
<accession>A0A0M0K5S5</accession>
<dbReference type="PANTHER" id="PTHR34407">
    <property type="entry name" value="EXPRESSED PROTEIN"/>
    <property type="match status" value="1"/>
</dbReference>
<dbReference type="EMBL" id="JWZX01001310">
    <property type="protein sequence ID" value="KOO34159.1"/>
    <property type="molecule type" value="Genomic_DNA"/>
</dbReference>
<protein>
    <submittedName>
        <fullName evidence="3">Uncharacterized protein</fullName>
    </submittedName>
</protein>
<keyword evidence="4" id="KW-1185">Reference proteome</keyword>
<feature type="chain" id="PRO_5005602490" evidence="2">
    <location>
        <begin position="26"/>
        <end position="549"/>
    </location>
</feature>
<feature type="region of interest" description="Disordered" evidence="1">
    <location>
        <begin position="30"/>
        <end position="61"/>
    </location>
</feature>
<name>A0A0M0K5S5_9EUKA</name>
<reference evidence="4" key="1">
    <citation type="journal article" date="2015" name="PLoS Genet.">
        <title>Genome Sequence and Transcriptome Analyses of Chrysochromulina tobin: Metabolic Tools for Enhanced Algal Fitness in the Prominent Order Prymnesiales (Haptophyceae).</title>
        <authorList>
            <person name="Hovde B.T."/>
            <person name="Deodato C.R."/>
            <person name="Hunsperger H.M."/>
            <person name="Ryken S.A."/>
            <person name="Yost W."/>
            <person name="Jha R.K."/>
            <person name="Patterson J."/>
            <person name="Monnat R.J. Jr."/>
            <person name="Barlow S.B."/>
            <person name="Starkenburg S.R."/>
            <person name="Cattolico R.A."/>
        </authorList>
    </citation>
    <scope>NUCLEOTIDE SEQUENCE</scope>
    <source>
        <strain evidence="4">CCMP291</strain>
    </source>
</reference>
<keyword evidence="2" id="KW-0732">Signal</keyword>
<proteinExistence type="predicted"/>
<dbReference type="Proteomes" id="UP000037460">
    <property type="component" value="Unassembled WGS sequence"/>
</dbReference>
<gene>
    <name evidence="3" type="ORF">Ctob_010610</name>
</gene>
<dbReference type="PANTHER" id="PTHR34407:SF1">
    <property type="entry name" value="SGNH HYDROLASE-TYPE ESTERASE DOMAIN-CONTAINING PROTEIN"/>
    <property type="match status" value="1"/>
</dbReference>
<evidence type="ECO:0000256" key="1">
    <source>
        <dbReference type="SAM" id="MobiDB-lite"/>
    </source>
</evidence>
<dbReference type="SUPFAM" id="SSF52266">
    <property type="entry name" value="SGNH hydrolase"/>
    <property type="match status" value="1"/>
</dbReference>
<dbReference type="Gene3D" id="3.40.50.1110">
    <property type="entry name" value="SGNH hydrolase"/>
    <property type="match status" value="1"/>
</dbReference>
<dbReference type="AlphaFoldDB" id="A0A0M0K5S5"/>
<dbReference type="InterPro" id="IPR036514">
    <property type="entry name" value="SGNH_hydro_sf"/>
</dbReference>
<evidence type="ECO:0000313" key="4">
    <source>
        <dbReference type="Proteomes" id="UP000037460"/>
    </source>
</evidence>
<organism evidence="3 4">
    <name type="scientific">Chrysochromulina tobinii</name>
    <dbReference type="NCBI Taxonomy" id="1460289"/>
    <lineage>
        <taxon>Eukaryota</taxon>
        <taxon>Haptista</taxon>
        <taxon>Haptophyta</taxon>
        <taxon>Prymnesiophyceae</taxon>
        <taxon>Prymnesiales</taxon>
        <taxon>Chrysochromulinaceae</taxon>
        <taxon>Chrysochromulina</taxon>
    </lineage>
</organism>